<dbReference type="InterPro" id="IPR013320">
    <property type="entry name" value="ConA-like_dom_sf"/>
</dbReference>
<evidence type="ECO:0000313" key="9">
    <source>
        <dbReference type="EMBL" id="CAH0687178.1"/>
    </source>
</evidence>
<evidence type="ECO:0000256" key="2">
    <source>
        <dbReference type="PROSITE-ProRule" id="PRU00302"/>
    </source>
</evidence>
<dbReference type="CDD" id="cd06263">
    <property type="entry name" value="MAM"/>
    <property type="match status" value="1"/>
</dbReference>
<evidence type="ECO:0000313" key="10">
    <source>
        <dbReference type="Proteomes" id="UP001153292"/>
    </source>
</evidence>
<proteinExistence type="predicted"/>
<dbReference type="PROSITE" id="PS50923">
    <property type="entry name" value="SUSHI"/>
    <property type="match status" value="2"/>
</dbReference>
<name>A0ABN8EDM4_CHISP</name>
<dbReference type="InterPro" id="IPR035976">
    <property type="entry name" value="Sushi/SCR/CCP_sf"/>
</dbReference>
<dbReference type="InterPro" id="IPR000436">
    <property type="entry name" value="Sushi_SCR_CCP_dom"/>
</dbReference>
<evidence type="ECO:0000259" key="8">
    <source>
        <dbReference type="PROSITE" id="PS50958"/>
    </source>
</evidence>
<dbReference type="InterPro" id="IPR000998">
    <property type="entry name" value="MAM_dom"/>
</dbReference>
<dbReference type="Gene3D" id="2.60.120.200">
    <property type="match status" value="1"/>
</dbReference>
<dbReference type="Pfam" id="PF00629">
    <property type="entry name" value="MAM"/>
    <property type="match status" value="1"/>
</dbReference>
<dbReference type="SUPFAM" id="SSF49899">
    <property type="entry name" value="Concanavalin A-like lectins/glucanases"/>
    <property type="match status" value="1"/>
</dbReference>
<keyword evidence="2" id="KW-0768">Sushi</keyword>
<dbReference type="InterPro" id="IPR001212">
    <property type="entry name" value="Somatomedin_B_dom"/>
</dbReference>
<evidence type="ECO:0000256" key="5">
    <source>
        <dbReference type="SAM" id="SignalP"/>
    </source>
</evidence>
<keyword evidence="4" id="KW-0472">Membrane</keyword>
<dbReference type="SMART" id="SM00137">
    <property type="entry name" value="MAM"/>
    <property type="match status" value="1"/>
</dbReference>
<dbReference type="Gene3D" id="4.10.410.20">
    <property type="match status" value="1"/>
</dbReference>
<sequence length="611" mass="67552">MLLKCIVLLSLISTVYADYYINRQCAVPRLSHGRAKSRFRSKMIKYICQTGYTLVGNRYSTCTNGQWDTPIPICVKPGCIVPILKHGLTVPSVAEAWVGFFCMPGYKLVGSPAIYCDGRHWNATAPTCIDSSVTSNLSCNFESPDLCGWTQDALHDFDWERLNKKTPSYFLFTGPSYDHTYGKEGSGYYMYIESSSRVENDTARLLSPIYEAQLAYDGCFAFFYHMYGKYTGGLRVYQKPDSLGLEEMLRQPEGLRQKYLLFEQWGNQGDVWYGEVAQLRNFSDNFQIVVEGIRGKKFTSDIAIDDVAILQGENCTLAESSITTPTAFLPDSCDGRCVNSTVPLLKPQLGCSCHINCLTEENCCADFFEICFYNNIDSTLDDSDQSSTTVELPQTQKLVAKTSTPLTTTTTTEATTTKKIITTKLVPTTVKPKTTTVPQKTTKKAVTTTTDSAVKVTVTVFQKDEIKDTPKHEPTASIFKLTSTTTLTPATKKYTTKTTKVVNKFTTLKPITKAPIKKLTTNIPGATKALRDTGGKKGSADVFGKPPEKKQGSGWKTFAITAVALLCCAGLLWVAVGARGARGRAALAYLRGRVRHDPEVRYLHSSANDED</sequence>
<feature type="transmembrane region" description="Helical" evidence="4">
    <location>
        <begin position="555"/>
        <end position="576"/>
    </location>
</feature>
<dbReference type="SUPFAM" id="SSF90188">
    <property type="entry name" value="Somatomedin B domain"/>
    <property type="match status" value="1"/>
</dbReference>
<evidence type="ECO:0000256" key="3">
    <source>
        <dbReference type="SAM" id="MobiDB-lite"/>
    </source>
</evidence>
<feature type="signal peptide" evidence="5">
    <location>
        <begin position="1"/>
        <end position="17"/>
    </location>
</feature>
<evidence type="ECO:0000259" key="7">
    <source>
        <dbReference type="PROSITE" id="PS50923"/>
    </source>
</evidence>
<feature type="compositionally biased region" description="Basic and acidic residues" evidence="3">
    <location>
        <begin position="529"/>
        <end position="539"/>
    </location>
</feature>
<dbReference type="PANTHER" id="PTHR23282">
    <property type="entry name" value="APICAL ENDOSOMAL GLYCOPROTEIN PRECURSOR"/>
    <property type="match status" value="1"/>
</dbReference>
<dbReference type="PROSITE" id="PS50958">
    <property type="entry name" value="SMB_2"/>
    <property type="match status" value="1"/>
</dbReference>
<dbReference type="PROSITE" id="PS50060">
    <property type="entry name" value="MAM_2"/>
    <property type="match status" value="1"/>
</dbReference>
<protein>
    <submittedName>
        <fullName evidence="9">Uncharacterized protein</fullName>
    </submittedName>
</protein>
<dbReference type="SUPFAM" id="SSF57535">
    <property type="entry name" value="Complement control module/SCR domain"/>
    <property type="match status" value="2"/>
</dbReference>
<keyword evidence="4" id="KW-1133">Transmembrane helix</keyword>
<comment type="caution">
    <text evidence="2">Lacks conserved residue(s) required for the propagation of feature annotation.</text>
</comment>
<evidence type="ECO:0000259" key="6">
    <source>
        <dbReference type="PROSITE" id="PS50060"/>
    </source>
</evidence>
<dbReference type="CDD" id="cd00033">
    <property type="entry name" value="CCP"/>
    <property type="match status" value="2"/>
</dbReference>
<dbReference type="InterPro" id="IPR051560">
    <property type="entry name" value="MAM_domain-containing"/>
</dbReference>
<evidence type="ECO:0000256" key="4">
    <source>
        <dbReference type="SAM" id="Phobius"/>
    </source>
</evidence>
<feature type="chain" id="PRO_5046492309" evidence="5">
    <location>
        <begin position="18"/>
        <end position="611"/>
    </location>
</feature>
<gene>
    <name evidence="9" type="ORF">CHILSU_LOCUS6869</name>
</gene>
<dbReference type="Gene3D" id="2.10.70.10">
    <property type="entry name" value="Complement Module, domain 1"/>
    <property type="match status" value="2"/>
</dbReference>
<evidence type="ECO:0000256" key="1">
    <source>
        <dbReference type="ARBA" id="ARBA00023157"/>
    </source>
</evidence>
<feature type="region of interest" description="Disordered" evidence="3">
    <location>
        <begin position="529"/>
        <end position="550"/>
    </location>
</feature>
<feature type="domain" description="SMB" evidence="8">
    <location>
        <begin position="329"/>
        <end position="379"/>
    </location>
</feature>
<organism evidence="9 10">
    <name type="scientific">Chilo suppressalis</name>
    <name type="common">Asiatic rice borer moth</name>
    <dbReference type="NCBI Taxonomy" id="168631"/>
    <lineage>
        <taxon>Eukaryota</taxon>
        <taxon>Metazoa</taxon>
        <taxon>Ecdysozoa</taxon>
        <taxon>Arthropoda</taxon>
        <taxon>Hexapoda</taxon>
        <taxon>Insecta</taxon>
        <taxon>Pterygota</taxon>
        <taxon>Neoptera</taxon>
        <taxon>Endopterygota</taxon>
        <taxon>Lepidoptera</taxon>
        <taxon>Glossata</taxon>
        <taxon>Ditrysia</taxon>
        <taxon>Pyraloidea</taxon>
        <taxon>Crambidae</taxon>
        <taxon>Crambinae</taxon>
        <taxon>Chilo</taxon>
    </lineage>
</organism>
<dbReference type="InterPro" id="IPR036024">
    <property type="entry name" value="Somatomedin_B-like_dom_sf"/>
</dbReference>
<keyword evidence="1" id="KW-1015">Disulfide bond</keyword>
<dbReference type="EMBL" id="OU963917">
    <property type="protein sequence ID" value="CAH0687178.1"/>
    <property type="molecule type" value="Genomic_DNA"/>
</dbReference>
<keyword evidence="10" id="KW-1185">Reference proteome</keyword>
<dbReference type="Pfam" id="PF01033">
    <property type="entry name" value="Somatomedin_B"/>
    <property type="match status" value="1"/>
</dbReference>
<dbReference type="PROSITE" id="PS00524">
    <property type="entry name" value="SMB_1"/>
    <property type="match status" value="1"/>
</dbReference>
<keyword evidence="4" id="KW-0812">Transmembrane</keyword>
<dbReference type="SMART" id="SM00032">
    <property type="entry name" value="CCP"/>
    <property type="match status" value="2"/>
</dbReference>
<feature type="domain" description="Sushi" evidence="7">
    <location>
        <begin position="23"/>
        <end position="76"/>
    </location>
</feature>
<dbReference type="PANTHER" id="PTHR23282:SF101">
    <property type="entry name" value="MAM DOMAIN-CONTAINING PROTEIN"/>
    <property type="match status" value="1"/>
</dbReference>
<keyword evidence="5" id="KW-0732">Signal</keyword>
<dbReference type="Pfam" id="PF00084">
    <property type="entry name" value="Sushi"/>
    <property type="match status" value="2"/>
</dbReference>
<feature type="domain" description="Sushi" evidence="7">
    <location>
        <begin position="77"/>
        <end position="130"/>
    </location>
</feature>
<accession>A0ABN8EDM4</accession>
<reference evidence="9" key="1">
    <citation type="submission" date="2021-12" db="EMBL/GenBank/DDBJ databases">
        <authorList>
            <person name="King R."/>
        </authorList>
    </citation>
    <scope>NUCLEOTIDE SEQUENCE</scope>
</reference>
<feature type="domain" description="MAM" evidence="6">
    <location>
        <begin position="137"/>
        <end position="317"/>
    </location>
</feature>
<dbReference type="Proteomes" id="UP001153292">
    <property type="component" value="Chromosome 24"/>
</dbReference>